<evidence type="ECO:0000313" key="1">
    <source>
        <dbReference type="EMBL" id="UYH51829.1"/>
    </source>
</evidence>
<reference evidence="1" key="1">
    <citation type="submission" date="2022-10" db="EMBL/GenBank/DDBJ databases">
        <title>Candidatus Kirkpatrella diaphorinas gen. nov., sp. nov., an uncultured endosymbiont identified in a population of Diaphorina citri from Hawaii.</title>
        <authorList>
            <person name="Henry E.M."/>
            <person name="Carlson C.R."/>
            <person name="Kuo Y.-W."/>
        </authorList>
    </citation>
    <scope>NUCLEOTIDE SEQUENCE</scope>
    <source>
        <strain evidence="1">CADCRV1</strain>
    </source>
</reference>
<protein>
    <submittedName>
        <fullName evidence="1">BrnT family toxin</fullName>
    </submittedName>
</protein>
<dbReference type="InterPro" id="IPR038573">
    <property type="entry name" value="BrnT_sf"/>
</dbReference>
<gene>
    <name evidence="1" type="ORF">N5W20_02910</name>
</gene>
<accession>A0ABY6GJX0</accession>
<dbReference type="Gene3D" id="3.10.450.530">
    <property type="entry name" value="Ribonuclease toxin, BrnT, of type II toxin-antitoxin system"/>
    <property type="match status" value="1"/>
</dbReference>
<name>A0ABY6GJX0_9PROT</name>
<dbReference type="InterPro" id="IPR007460">
    <property type="entry name" value="BrnT_toxin"/>
</dbReference>
<dbReference type="Pfam" id="PF04365">
    <property type="entry name" value="BrnT_toxin"/>
    <property type="match status" value="1"/>
</dbReference>
<dbReference type="Proteomes" id="UP001163831">
    <property type="component" value="Chromosome"/>
</dbReference>
<dbReference type="EMBL" id="CP107052">
    <property type="protein sequence ID" value="UYH51829.1"/>
    <property type="molecule type" value="Genomic_DNA"/>
</dbReference>
<evidence type="ECO:0000313" key="2">
    <source>
        <dbReference type="Proteomes" id="UP001163831"/>
    </source>
</evidence>
<organism evidence="1 2">
    <name type="scientific">Candidatus Kirkpatrickella diaphorinae</name>
    <dbReference type="NCBI Taxonomy" id="2984322"/>
    <lineage>
        <taxon>Bacteria</taxon>
        <taxon>Pseudomonadati</taxon>
        <taxon>Pseudomonadota</taxon>
        <taxon>Alphaproteobacteria</taxon>
        <taxon>Acetobacterales</taxon>
        <taxon>Acetobacteraceae</taxon>
        <taxon>Candidatus Kirkpatrickella</taxon>
    </lineage>
</organism>
<keyword evidence="2" id="KW-1185">Reference proteome</keyword>
<dbReference type="RefSeq" id="WP_319807423.1">
    <property type="nucleotide sequence ID" value="NZ_CP107052.1"/>
</dbReference>
<sequence>MRITFDPAKREKTLSERGLDFRDAASVFSGRTATVEDTRFDYDKPRFITAGHLSGRLVVIVWTPRGQSRRIISMRYAHEKETKLWSARIA</sequence>
<proteinExistence type="predicted"/>